<gene>
    <name evidence="1" type="ORF">LCI24_12780</name>
</gene>
<evidence type="ECO:0000313" key="1">
    <source>
        <dbReference type="EMBL" id="MDE1207671.1"/>
    </source>
</evidence>
<dbReference type="Proteomes" id="UP001149303">
    <property type="component" value="Unassembled WGS sequence"/>
</dbReference>
<dbReference type="EMBL" id="JAIWJY010000009">
    <property type="protein sequence ID" value="MDE1207671.1"/>
    <property type="molecule type" value="Genomic_DNA"/>
</dbReference>
<sequence>MKTHHKIVCIWFLLFTIIQTSNSQNSSKAFEEKELARMSINTSRIITEDENVGDIFQNYINQIQKASIDLGMDDFEFDSKSFSLYKEEDSGCLHLSIELSMMFHYDSKKVNALSKALHTTKNKTWAIAMYLYMNN</sequence>
<evidence type="ECO:0000313" key="2">
    <source>
        <dbReference type="Proteomes" id="UP001149303"/>
    </source>
</evidence>
<dbReference type="RefSeq" id="WP_274640728.1">
    <property type="nucleotide sequence ID" value="NZ_JAIWJY010000009.1"/>
</dbReference>
<comment type="caution">
    <text evidence="1">The sequence shown here is derived from an EMBL/GenBank/DDBJ whole genome shotgun (WGS) entry which is preliminary data.</text>
</comment>
<reference evidence="1" key="1">
    <citation type="submission" date="2021-09" db="EMBL/GenBank/DDBJ databases">
        <authorList>
            <person name="Smyrli M."/>
        </authorList>
    </citation>
    <scope>NUCLEOTIDE SEQUENCE</scope>
    <source>
        <strain evidence="1">LAR25</strain>
    </source>
</reference>
<accession>A0A9X4IQY3</accession>
<dbReference type="AlphaFoldDB" id="A0A9X4IQY3"/>
<name>A0A9X4IQY3_9FLAO</name>
<proteinExistence type="predicted"/>
<keyword evidence="2" id="KW-1185">Reference proteome</keyword>
<protein>
    <submittedName>
        <fullName evidence="1">Uncharacterized protein</fullName>
    </submittedName>
</protein>
<organism evidence="1 2">
    <name type="scientific">Tenacibaculum larymnensis</name>
    <dbReference type="NCBI Taxonomy" id="2878201"/>
    <lineage>
        <taxon>Bacteria</taxon>
        <taxon>Pseudomonadati</taxon>
        <taxon>Bacteroidota</taxon>
        <taxon>Flavobacteriia</taxon>
        <taxon>Flavobacteriales</taxon>
        <taxon>Flavobacteriaceae</taxon>
        <taxon>Tenacibaculum</taxon>
    </lineage>
</organism>